<proteinExistence type="predicted"/>
<evidence type="ECO:0000313" key="1">
    <source>
        <dbReference type="WBParaSite" id="MCU_012741-RA"/>
    </source>
</evidence>
<dbReference type="AlphaFoldDB" id="A0A5K3FXT4"/>
<reference evidence="1" key="1">
    <citation type="submission" date="2019-11" db="UniProtKB">
        <authorList>
            <consortium name="WormBaseParasite"/>
        </authorList>
    </citation>
    <scope>IDENTIFICATION</scope>
</reference>
<protein>
    <submittedName>
        <fullName evidence="1">Transposase</fullName>
    </submittedName>
</protein>
<dbReference type="WBParaSite" id="MCU_012741-RA">
    <property type="protein sequence ID" value="MCU_012741-RA"/>
    <property type="gene ID" value="MCU_012741"/>
</dbReference>
<organism evidence="1">
    <name type="scientific">Mesocestoides corti</name>
    <name type="common">Flatworm</name>
    <dbReference type="NCBI Taxonomy" id="53468"/>
    <lineage>
        <taxon>Eukaryota</taxon>
        <taxon>Metazoa</taxon>
        <taxon>Spiralia</taxon>
        <taxon>Lophotrochozoa</taxon>
        <taxon>Platyhelminthes</taxon>
        <taxon>Cestoda</taxon>
        <taxon>Eucestoda</taxon>
        <taxon>Cyclophyllidea</taxon>
        <taxon>Mesocestoididae</taxon>
        <taxon>Mesocestoides</taxon>
    </lineage>
</organism>
<name>A0A5K3FXT4_MESCO</name>
<accession>A0A5K3FXT4</accession>
<sequence>MCRIPKPKQEKDRYNRTGFIDQSQARITRQAPSIRACDESHAAHYILHLIRVPPWLAAYLPRMPLERR</sequence>